<comment type="caution">
    <text evidence="1">The sequence shown here is derived from an EMBL/GenBank/DDBJ whole genome shotgun (WGS) entry which is preliminary data.</text>
</comment>
<protein>
    <submittedName>
        <fullName evidence="1">Uncharacterized protein</fullName>
    </submittedName>
</protein>
<name>A0A2G4YRR6_9PROT</name>
<reference evidence="1 2" key="1">
    <citation type="submission" date="2017-10" db="EMBL/GenBank/DDBJ databases">
        <title>Frigbacter circumglobatus gen. nov. sp. nov., isolated from sediment cultured in situ.</title>
        <authorList>
            <person name="Zhao Z."/>
        </authorList>
    </citation>
    <scope>NUCLEOTIDE SEQUENCE [LARGE SCALE GENOMIC DNA]</scope>
    <source>
        <strain evidence="1 2">ZYL</strain>
    </source>
</reference>
<proteinExistence type="predicted"/>
<gene>
    <name evidence="1" type="ORF">CRD36_10025</name>
</gene>
<organism evidence="1 2">
    <name type="scientific">Paremcibacter congregatus</name>
    <dbReference type="NCBI Taxonomy" id="2043170"/>
    <lineage>
        <taxon>Bacteria</taxon>
        <taxon>Pseudomonadati</taxon>
        <taxon>Pseudomonadota</taxon>
        <taxon>Alphaproteobacteria</taxon>
        <taxon>Emcibacterales</taxon>
        <taxon>Emcibacteraceae</taxon>
        <taxon>Paremcibacter</taxon>
    </lineage>
</organism>
<dbReference type="AlphaFoldDB" id="A0A2G4YRR6"/>
<keyword evidence="2" id="KW-1185">Reference proteome</keyword>
<dbReference type="InParanoid" id="A0A2G4YRR6"/>
<sequence>MAPHLATAKAKLTVGVAPAVHKMSKYKNSGDLYPLQGPLIRVYSSDGKTYDRIANDNRNMNFLVDVWAVCNRKIRDLTLNINGESRNVKYTSNKGKQVKRRTEHLKTPFTLPKIGLKPAQACRKELDKRVALGHKSRNIWMKTGFVVKYDNAYEAKVTGSCSATLGRGDIEVEKTALPVWIICEAVKGGQQPKQDKGQPARPKFPAKPVKPVKLDLSLKVIPAVVQKCPASLKFTGKIKSTGAGVVRYRIVGRDGVKAWQTPVKTVKFDRAGIRNLSSWTHHYHPPGPAGNLTVQPPGRENMVKGSARIVMVEKPDGASVIGGATTYRIWCNVPPDRLRMNR</sequence>
<accession>A0A2G4YRR6</accession>
<dbReference type="EMBL" id="PDEM01000020">
    <property type="protein sequence ID" value="PHZ85044.1"/>
    <property type="molecule type" value="Genomic_DNA"/>
</dbReference>
<evidence type="ECO:0000313" key="2">
    <source>
        <dbReference type="Proteomes" id="UP000229730"/>
    </source>
</evidence>
<evidence type="ECO:0000313" key="1">
    <source>
        <dbReference type="EMBL" id="PHZ85044.1"/>
    </source>
</evidence>
<dbReference type="Proteomes" id="UP000229730">
    <property type="component" value="Unassembled WGS sequence"/>
</dbReference>